<reference evidence="2 3" key="1">
    <citation type="journal article" date="2005" name="PLoS Biol.">
        <title>The genomes of Oryza sativa: a history of duplications.</title>
        <authorList>
            <person name="Yu J."/>
            <person name="Wang J."/>
            <person name="Lin W."/>
            <person name="Li S."/>
            <person name="Li H."/>
            <person name="Zhou J."/>
            <person name="Ni P."/>
            <person name="Dong W."/>
            <person name="Hu S."/>
            <person name="Zeng C."/>
            <person name="Zhang J."/>
            <person name="Zhang Y."/>
            <person name="Li R."/>
            <person name="Xu Z."/>
            <person name="Li S."/>
            <person name="Li X."/>
            <person name="Zheng H."/>
            <person name="Cong L."/>
            <person name="Lin L."/>
            <person name="Yin J."/>
            <person name="Geng J."/>
            <person name="Li G."/>
            <person name="Shi J."/>
            <person name="Liu J."/>
            <person name="Lv H."/>
            <person name="Li J."/>
            <person name="Wang J."/>
            <person name="Deng Y."/>
            <person name="Ran L."/>
            <person name="Shi X."/>
            <person name="Wang X."/>
            <person name="Wu Q."/>
            <person name="Li C."/>
            <person name="Ren X."/>
            <person name="Wang J."/>
            <person name="Wang X."/>
            <person name="Li D."/>
            <person name="Liu D."/>
            <person name="Zhang X."/>
            <person name="Ji Z."/>
            <person name="Zhao W."/>
            <person name="Sun Y."/>
            <person name="Zhang Z."/>
            <person name="Bao J."/>
            <person name="Han Y."/>
            <person name="Dong L."/>
            <person name="Ji J."/>
            <person name="Chen P."/>
            <person name="Wu S."/>
            <person name="Liu J."/>
            <person name="Xiao Y."/>
            <person name="Bu D."/>
            <person name="Tan J."/>
            <person name="Yang L."/>
            <person name="Ye C."/>
            <person name="Zhang J."/>
            <person name="Xu J."/>
            <person name="Zhou Y."/>
            <person name="Yu Y."/>
            <person name="Zhang B."/>
            <person name="Zhuang S."/>
            <person name="Wei H."/>
            <person name="Liu B."/>
            <person name="Lei M."/>
            <person name="Yu H."/>
            <person name="Li Y."/>
            <person name="Xu H."/>
            <person name="Wei S."/>
            <person name="He X."/>
            <person name="Fang L."/>
            <person name="Zhang Z."/>
            <person name="Zhang Y."/>
            <person name="Huang X."/>
            <person name="Su Z."/>
            <person name="Tong W."/>
            <person name="Li J."/>
            <person name="Tong Z."/>
            <person name="Li S."/>
            <person name="Ye J."/>
            <person name="Wang L."/>
            <person name="Fang L."/>
            <person name="Lei T."/>
            <person name="Chen C."/>
            <person name="Chen H."/>
            <person name="Xu Z."/>
            <person name="Li H."/>
            <person name="Huang H."/>
            <person name="Zhang F."/>
            <person name="Xu H."/>
            <person name="Li N."/>
            <person name="Zhao C."/>
            <person name="Li S."/>
            <person name="Dong L."/>
            <person name="Huang Y."/>
            <person name="Li L."/>
            <person name="Xi Y."/>
            <person name="Qi Q."/>
            <person name="Li W."/>
            <person name="Zhang B."/>
            <person name="Hu W."/>
            <person name="Zhang Y."/>
            <person name="Tian X."/>
            <person name="Jiao Y."/>
            <person name="Liang X."/>
            <person name="Jin J."/>
            <person name="Gao L."/>
            <person name="Zheng W."/>
            <person name="Hao B."/>
            <person name="Liu S."/>
            <person name="Wang W."/>
            <person name="Yuan L."/>
            <person name="Cao M."/>
            <person name="McDermott J."/>
            <person name="Samudrala R."/>
            <person name="Wang J."/>
            <person name="Wong G.K."/>
            <person name="Yang H."/>
        </authorList>
    </citation>
    <scope>NUCLEOTIDE SEQUENCE [LARGE SCALE GENOMIC DNA]</scope>
    <source>
        <strain evidence="3">cv. 93-11</strain>
    </source>
</reference>
<evidence type="ECO:0000256" key="1">
    <source>
        <dbReference type="SAM" id="MobiDB-lite"/>
    </source>
</evidence>
<evidence type="ECO:0000313" key="2">
    <source>
        <dbReference type="EMBL" id="EAY94750.1"/>
    </source>
</evidence>
<feature type="region of interest" description="Disordered" evidence="1">
    <location>
        <begin position="444"/>
        <end position="472"/>
    </location>
</feature>
<dbReference type="Proteomes" id="UP000007015">
    <property type="component" value="Chromosome 4"/>
</dbReference>
<evidence type="ECO:0000313" key="3">
    <source>
        <dbReference type="Proteomes" id="UP000007015"/>
    </source>
</evidence>
<sequence>MWFRISTCLCDRRFSDFRFEDHQSLTTSLASTCHGINLKSQDLYKRNFSNSHADLSKLWSLCFIQIGRAWFHDSHLAQAPGLTQAEWAGPGPHHAGTRAGMGSFGLFQFAPYIMTSRTLARQSSSEQTRERRSHLRRNALQVSERCRSWSLHGELFGDGSGELFVDVLVLFFHDGVYRARSKKIVGGGTDVRPVYGLEFVHGGYDGGRSRELAGNGASAYLCEDVLGLFRKFHYFVRPSRIVGVGTCALPEVWIVGVGTCVLPDDGLELFHADFPPEMLWHHPCGEQKIKGGRPDLLGREFGILAEQKRLIQRHLDLKEEMHLRHNKEIENAFISETRLARGVEQDLLGDCKKAVLVQQDQSGKEEESHQCLRQLQDVNGEQLVGVPKLGLPGAEENVACNNTASHKEFSEFPGPDIKFGSINIRDIPLLQGRQAAVILPNPQLDRRTSGLTPAGASSLDQETDQELNEKLL</sequence>
<dbReference type="EMBL" id="CM000129">
    <property type="protein sequence ID" value="EAY94750.1"/>
    <property type="molecule type" value="Genomic_DNA"/>
</dbReference>
<dbReference type="AlphaFoldDB" id="A2XV90"/>
<dbReference type="HOGENOM" id="CLU_680400_0_0_1"/>
<dbReference type="Gramene" id="BGIOSGA016715-TA">
    <property type="protein sequence ID" value="BGIOSGA016715-PA"/>
    <property type="gene ID" value="BGIOSGA016715"/>
</dbReference>
<organism evidence="2 3">
    <name type="scientific">Oryza sativa subsp. indica</name>
    <name type="common">Rice</name>
    <dbReference type="NCBI Taxonomy" id="39946"/>
    <lineage>
        <taxon>Eukaryota</taxon>
        <taxon>Viridiplantae</taxon>
        <taxon>Streptophyta</taxon>
        <taxon>Embryophyta</taxon>
        <taxon>Tracheophyta</taxon>
        <taxon>Spermatophyta</taxon>
        <taxon>Magnoliopsida</taxon>
        <taxon>Liliopsida</taxon>
        <taxon>Poales</taxon>
        <taxon>Poaceae</taxon>
        <taxon>BOP clade</taxon>
        <taxon>Oryzoideae</taxon>
        <taxon>Oryzeae</taxon>
        <taxon>Oryzinae</taxon>
        <taxon>Oryza</taxon>
        <taxon>Oryza sativa</taxon>
    </lineage>
</organism>
<name>A2XV90_ORYSI</name>
<protein>
    <submittedName>
        <fullName evidence="2">Uncharacterized protein</fullName>
    </submittedName>
</protein>
<dbReference type="OMA" id="QFAPYIM"/>
<keyword evidence="3" id="KW-1185">Reference proteome</keyword>
<proteinExistence type="predicted"/>
<gene>
    <name evidence="2" type="ORF">OsI_16529</name>
</gene>
<accession>A2XV90</accession>